<dbReference type="Proteomes" id="UP000008372">
    <property type="component" value="Unassembled WGS sequence"/>
</dbReference>
<proteinExistence type="predicted"/>
<comment type="caution">
    <text evidence="1">The sequence shown here is derived from an EMBL/GenBank/DDBJ whole genome shotgun (WGS) entry which is preliminary data.</text>
</comment>
<organism evidence="1 2">
    <name type="scientific">Paraglaciecola agarilytica NO2</name>
    <dbReference type="NCBI Taxonomy" id="1125747"/>
    <lineage>
        <taxon>Bacteria</taxon>
        <taxon>Pseudomonadati</taxon>
        <taxon>Pseudomonadota</taxon>
        <taxon>Gammaproteobacteria</taxon>
        <taxon>Alteromonadales</taxon>
        <taxon>Alteromonadaceae</taxon>
        <taxon>Paraglaciecola</taxon>
    </lineage>
</organism>
<evidence type="ECO:0000313" key="1">
    <source>
        <dbReference type="EMBL" id="GAC05985.1"/>
    </source>
</evidence>
<sequence length="63" mass="7399">MTQCLYVRKRNFNDEAWTLVLISGAGLLLTVIEFKHWPCVQFFNTQYSSKIQAFAAKVPQLFW</sequence>
<dbReference type="EMBL" id="BAEK01000051">
    <property type="protein sequence ID" value="GAC05985.1"/>
    <property type="molecule type" value="Genomic_DNA"/>
</dbReference>
<protein>
    <submittedName>
        <fullName evidence="1">Uncharacterized protein</fullName>
    </submittedName>
</protein>
<reference evidence="1 2" key="1">
    <citation type="journal article" date="2014" name="Environ. Microbiol.">
        <title>Comparative genomics of the marine bacterial genus Glaciecola reveals the high degree of genomic diversity and genomic characteristic for cold adaptation.</title>
        <authorList>
            <person name="Qin Q.L."/>
            <person name="Xie B.B."/>
            <person name="Yu Y."/>
            <person name="Shu Y.L."/>
            <person name="Rong J.C."/>
            <person name="Zhang Y.J."/>
            <person name="Zhao D.L."/>
            <person name="Chen X.L."/>
            <person name="Zhang X.Y."/>
            <person name="Chen B."/>
            <person name="Zhou B.C."/>
            <person name="Zhang Y.Z."/>
        </authorList>
    </citation>
    <scope>NUCLEOTIDE SEQUENCE [LARGE SCALE GENOMIC DNA]</scope>
    <source>
        <strain evidence="1 2">NO2</strain>
    </source>
</reference>
<keyword evidence="2" id="KW-1185">Reference proteome</keyword>
<gene>
    <name evidence="1" type="ORF">GAGA_3151</name>
</gene>
<name>A0ABQ0I9H4_9ALTE</name>
<evidence type="ECO:0000313" key="2">
    <source>
        <dbReference type="Proteomes" id="UP000008372"/>
    </source>
</evidence>
<accession>A0ABQ0I9H4</accession>